<reference evidence="2" key="1">
    <citation type="submission" date="2023-08" db="EMBL/GenBank/DDBJ databases">
        <title>Black Yeasts Isolated from many extreme environments.</title>
        <authorList>
            <person name="Coleine C."/>
            <person name="Stajich J.E."/>
            <person name="Selbmann L."/>
        </authorList>
    </citation>
    <scope>NUCLEOTIDE SEQUENCE</scope>
    <source>
        <strain evidence="2">CCFEE 5810</strain>
    </source>
</reference>
<sequence length="135" mass="14649">MHSFITISTLLLAASSAIAAPTKRDNAADTKVRVILRDVGIKQEIDFLSVDGYANTYITGSFKTVEIDIGADVDRALRCAVIGHDGMKILGRRGENLDDTFSDATKGEWKFDYATMVTAVQCDSGFKANNRNTPA</sequence>
<accession>A0AAN7VV73</accession>
<evidence type="ECO:0000313" key="3">
    <source>
        <dbReference type="Proteomes" id="UP001310594"/>
    </source>
</evidence>
<evidence type="ECO:0000256" key="1">
    <source>
        <dbReference type="SAM" id="SignalP"/>
    </source>
</evidence>
<comment type="caution">
    <text evidence="2">The sequence shown here is derived from an EMBL/GenBank/DDBJ whole genome shotgun (WGS) entry which is preliminary data.</text>
</comment>
<dbReference type="AlphaFoldDB" id="A0AAN7VV73"/>
<name>A0AAN7VV73_9PEZI</name>
<keyword evidence="1" id="KW-0732">Signal</keyword>
<protein>
    <submittedName>
        <fullName evidence="2">Uncharacterized protein</fullName>
    </submittedName>
</protein>
<dbReference type="Proteomes" id="UP001310594">
    <property type="component" value="Unassembled WGS sequence"/>
</dbReference>
<gene>
    <name evidence="2" type="ORF">LTR97_002311</name>
</gene>
<feature type="chain" id="PRO_5042848666" evidence="1">
    <location>
        <begin position="20"/>
        <end position="135"/>
    </location>
</feature>
<evidence type="ECO:0000313" key="2">
    <source>
        <dbReference type="EMBL" id="KAK5705194.1"/>
    </source>
</evidence>
<proteinExistence type="predicted"/>
<organism evidence="2 3">
    <name type="scientific">Elasticomyces elasticus</name>
    <dbReference type="NCBI Taxonomy" id="574655"/>
    <lineage>
        <taxon>Eukaryota</taxon>
        <taxon>Fungi</taxon>
        <taxon>Dikarya</taxon>
        <taxon>Ascomycota</taxon>
        <taxon>Pezizomycotina</taxon>
        <taxon>Dothideomycetes</taxon>
        <taxon>Dothideomycetidae</taxon>
        <taxon>Mycosphaerellales</taxon>
        <taxon>Teratosphaeriaceae</taxon>
        <taxon>Elasticomyces</taxon>
    </lineage>
</organism>
<feature type="signal peptide" evidence="1">
    <location>
        <begin position="1"/>
        <end position="19"/>
    </location>
</feature>
<dbReference type="EMBL" id="JAVRQU010000003">
    <property type="protein sequence ID" value="KAK5705194.1"/>
    <property type="molecule type" value="Genomic_DNA"/>
</dbReference>